<feature type="compositionally biased region" description="Polar residues" evidence="1">
    <location>
        <begin position="20"/>
        <end position="33"/>
    </location>
</feature>
<gene>
    <name evidence="2" type="ORF">PS880_00890</name>
</gene>
<evidence type="ECO:0000313" key="2">
    <source>
        <dbReference type="EMBL" id="VVO62801.1"/>
    </source>
</evidence>
<dbReference type="AlphaFoldDB" id="A0A5E7HF27"/>
<evidence type="ECO:0000256" key="1">
    <source>
        <dbReference type="SAM" id="MobiDB-lite"/>
    </source>
</evidence>
<organism evidence="2 3">
    <name type="scientific">Pseudomonas fluorescens</name>
    <dbReference type="NCBI Taxonomy" id="294"/>
    <lineage>
        <taxon>Bacteria</taxon>
        <taxon>Pseudomonadati</taxon>
        <taxon>Pseudomonadota</taxon>
        <taxon>Gammaproteobacteria</taxon>
        <taxon>Pseudomonadales</taxon>
        <taxon>Pseudomonadaceae</taxon>
        <taxon>Pseudomonas</taxon>
    </lineage>
</organism>
<accession>A0A5E7HF27</accession>
<reference evidence="2 3" key="1">
    <citation type="submission" date="2019-09" db="EMBL/GenBank/DDBJ databases">
        <authorList>
            <person name="Chandra G."/>
            <person name="Truman W A."/>
        </authorList>
    </citation>
    <scope>NUCLEOTIDE SEQUENCE [LARGE SCALE GENOMIC DNA]</scope>
    <source>
        <strain evidence="2">PS880</strain>
    </source>
</reference>
<dbReference type="RefSeq" id="WP_150778768.1">
    <property type="nucleotide sequence ID" value="NZ_CABVIH010000003.1"/>
</dbReference>
<dbReference type="EMBL" id="CABVIH010000003">
    <property type="protein sequence ID" value="VVO62801.1"/>
    <property type="molecule type" value="Genomic_DNA"/>
</dbReference>
<sequence length="111" mass="12040">MLTGRVQRQQPPPEKAHGTSGKTQNGGNTSALSANPDMPDDIRRDYEKASAILELSPRQKLRKDLGQPGEHINMDISALVAGGLYARLQQALDAVRVKGSNAVHPGQFEIR</sequence>
<evidence type="ECO:0000313" key="3">
    <source>
        <dbReference type="Proteomes" id="UP000375525"/>
    </source>
</evidence>
<dbReference type="Proteomes" id="UP000375525">
    <property type="component" value="Unassembled WGS sequence"/>
</dbReference>
<dbReference type="OrthoDB" id="9808624at2"/>
<protein>
    <submittedName>
        <fullName evidence="2">Uncharacterized protein</fullName>
    </submittedName>
</protein>
<feature type="region of interest" description="Disordered" evidence="1">
    <location>
        <begin position="1"/>
        <end position="46"/>
    </location>
</feature>
<proteinExistence type="predicted"/>
<name>A0A5E7HF27_PSEFL</name>